<name>A0A6I4VRF9_9BACL</name>
<sequence>MIKRLFGYRTNQQQATESVNTPAVEYHVLQEFENSKYRGGCMFDGRYISIYVTTGDVNMIEMHLNFNVCGRLFLDEVIETVDSEKDYQVSFGGIGSCTVRIQTEKGFVKFAIIELSVIEPKI</sequence>
<reference evidence="1 2" key="1">
    <citation type="submission" date="2019-12" db="EMBL/GenBank/DDBJ databases">
        <title>Whole-genome analyses of novel actinobacteria.</title>
        <authorList>
            <person name="Sahin N."/>
            <person name="Saygin H."/>
        </authorList>
    </citation>
    <scope>NUCLEOTIDE SEQUENCE [LARGE SCALE GENOMIC DNA]</scope>
    <source>
        <strain evidence="1 2">KC615</strain>
    </source>
</reference>
<dbReference type="RefSeq" id="WP_160800998.1">
    <property type="nucleotide sequence ID" value="NZ_WUUL01000004.1"/>
</dbReference>
<proteinExistence type="predicted"/>
<accession>A0A6I4VRF9</accession>
<protein>
    <submittedName>
        <fullName evidence="1">Uncharacterized protein</fullName>
    </submittedName>
</protein>
<comment type="caution">
    <text evidence="1">The sequence shown here is derived from an EMBL/GenBank/DDBJ whole genome shotgun (WGS) entry which is preliminary data.</text>
</comment>
<evidence type="ECO:0000313" key="2">
    <source>
        <dbReference type="Proteomes" id="UP000430692"/>
    </source>
</evidence>
<dbReference type="AlphaFoldDB" id="A0A6I4VRF9"/>
<organism evidence="1 2">
    <name type="scientific">Shimazuella alba</name>
    <dbReference type="NCBI Taxonomy" id="2690964"/>
    <lineage>
        <taxon>Bacteria</taxon>
        <taxon>Bacillati</taxon>
        <taxon>Bacillota</taxon>
        <taxon>Bacilli</taxon>
        <taxon>Bacillales</taxon>
        <taxon>Thermoactinomycetaceae</taxon>
        <taxon>Shimazuella</taxon>
    </lineage>
</organism>
<keyword evidence="2" id="KW-1185">Reference proteome</keyword>
<gene>
    <name evidence="1" type="ORF">GSM42_07850</name>
</gene>
<dbReference type="Proteomes" id="UP000430692">
    <property type="component" value="Unassembled WGS sequence"/>
</dbReference>
<evidence type="ECO:0000313" key="1">
    <source>
        <dbReference type="EMBL" id="MXQ53643.1"/>
    </source>
</evidence>
<dbReference type="EMBL" id="WUUL01000004">
    <property type="protein sequence ID" value="MXQ53643.1"/>
    <property type="molecule type" value="Genomic_DNA"/>
</dbReference>